<dbReference type="Gene3D" id="2.60.40.10">
    <property type="entry name" value="Immunoglobulins"/>
    <property type="match status" value="1"/>
</dbReference>
<evidence type="ECO:0000313" key="3">
    <source>
        <dbReference type="Proteomes" id="UP001161247"/>
    </source>
</evidence>
<dbReference type="PANTHER" id="PTHR34458:SF5">
    <property type="entry name" value="POLLEN OLE E 1 ALLERGEN AND EXTENSIN FAMILY PROTEIN"/>
    <property type="match status" value="1"/>
</dbReference>
<evidence type="ECO:0000256" key="1">
    <source>
        <dbReference type="SAM" id="SignalP"/>
    </source>
</evidence>
<organism evidence="2 3">
    <name type="scientific">Oldenlandia corymbosa var. corymbosa</name>
    <dbReference type="NCBI Taxonomy" id="529605"/>
    <lineage>
        <taxon>Eukaryota</taxon>
        <taxon>Viridiplantae</taxon>
        <taxon>Streptophyta</taxon>
        <taxon>Embryophyta</taxon>
        <taxon>Tracheophyta</taxon>
        <taxon>Spermatophyta</taxon>
        <taxon>Magnoliopsida</taxon>
        <taxon>eudicotyledons</taxon>
        <taxon>Gunneridae</taxon>
        <taxon>Pentapetalae</taxon>
        <taxon>asterids</taxon>
        <taxon>lamiids</taxon>
        <taxon>Gentianales</taxon>
        <taxon>Rubiaceae</taxon>
        <taxon>Rubioideae</taxon>
        <taxon>Spermacoceae</taxon>
        <taxon>Hedyotis-Oldenlandia complex</taxon>
        <taxon>Oldenlandia</taxon>
    </lineage>
</organism>
<protein>
    <submittedName>
        <fullName evidence="2">OLC1v1013255C1</fullName>
    </submittedName>
</protein>
<dbReference type="Pfam" id="PF01190">
    <property type="entry name" value="Pollen_Ole_e_1"/>
    <property type="match status" value="1"/>
</dbReference>
<gene>
    <name evidence="2" type="ORF">OLC1_LOCUS19887</name>
</gene>
<accession>A0AAV1DXT5</accession>
<feature type="signal peptide" evidence="1">
    <location>
        <begin position="1"/>
        <end position="23"/>
    </location>
</feature>
<dbReference type="Proteomes" id="UP001161247">
    <property type="component" value="Chromosome 7"/>
</dbReference>
<name>A0AAV1DXT5_OLDCO</name>
<dbReference type="AlphaFoldDB" id="A0AAV1DXT5"/>
<keyword evidence="3" id="KW-1185">Reference proteome</keyword>
<keyword evidence="1" id="KW-0732">Signal</keyword>
<evidence type="ECO:0000313" key="2">
    <source>
        <dbReference type="EMBL" id="CAI9112764.1"/>
    </source>
</evidence>
<feature type="chain" id="PRO_5043852612" evidence="1">
    <location>
        <begin position="24"/>
        <end position="180"/>
    </location>
</feature>
<sequence>MDLRLILLNFVMIALAAIPTGEAQLRLGAVRSFTGAIEGLLGPTEPLGDLVQLVNGVFTIIQLNGTVFCSPDSSNNGTPTQTLPPFPNAQAQLRCGNNNDMVATATTNGQGQFKFAATPSLQDFLIKDCKVSVTTPLSNCNASLPSTGSLASGITRVPATGNFNERNVIVLRVSGFSLRV</sequence>
<dbReference type="PANTHER" id="PTHR34458">
    <property type="entry name" value="POLLEN OLE E 1 ALLERGEN AND EXTENSIN FAMILY PROTEIN-RELATED"/>
    <property type="match status" value="1"/>
</dbReference>
<dbReference type="InterPro" id="IPR013783">
    <property type="entry name" value="Ig-like_fold"/>
</dbReference>
<dbReference type="EMBL" id="OX459124">
    <property type="protein sequence ID" value="CAI9112764.1"/>
    <property type="molecule type" value="Genomic_DNA"/>
</dbReference>
<proteinExistence type="predicted"/>
<reference evidence="2" key="1">
    <citation type="submission" date="2023-03" db="EMBL/GenBank/DDBJ databases">
        <authorList>
            <person name="Julca I."/>
        </authorList>
    </citation>
    <scope>NUCLEOTIDE SEQUENCE</scope>
</reference>
<dbReference type="InterPro" id="IPR040404">
    <property type="entry name" value="Phylloplanin-like"/>
</dbReference>